<dbReference type="PANTHER" id="PTHR42709:SF6">
    <property type="entry name" value="UNDECAPRENYL PHOSPHATE TRANSPORTER A"/>
    <property type="match status" value="1"/>
</dbReference>
<keyword evidence="6 8" id="KW-0472">Membrane</keyword>
<evidence type="ECO:0000256" key="4">
    <source>
        <dbReference type="ARBA" id="ARBA00022692"/>
    </source>
</evidence>
<keyword evidence="10" id="KW-1185">Reference proteome</keyword>
<feature type="transmembrane region" description="Helical" evidence="8">
    <location>
        <begin position="182"/>
        <end position="201"/>
    </location>
</feature>
<comment type="caution">
    <text evidence="9">The sequence shown here is derived from an EMBL/GenBank/DDBJ whole genome shotgun (WGS) entry which is preliminary data.</text>
</comment>
<protein>
    <submittedName>
        <fullName evidence="9">DedA family protein</fullName>
    </submittedName>
</protein>
<dbReference type="OrthoDB" id="3727474at2"/>
<proteinExistence type="inferred from homology"/>
<feature type="region of interest" description="Disordered" evidence="7">
    <location>
        <begin position="1"/>
        <end position="35"/>
    </location>
</feature>
<accession>A0A255H2S0</accession>
<keyword evidence="4 8" id="KW-0812">Transmembrane</keyword>
<evidence type="ECO:0000313" key="9">
    <source>
        <dbReference type="EMBL" id="OYO20964.1"/>
    </source>
</evidence>
<feature type="transmembrane region" description="Helical" evidence="8">
    <location>
        <begin position="221"/>
        <end position="239"/>
    </location>
</feature>
<dbReference type="PANTHER" id="PTHR42709">
    <property type="entry name" value="ALKALINE PHOSPHATASE LIKE PROTEIN"/>
    <property type="match status" value="1"/>
</dbReference>
<evidence type="ECO:0000256" key="3">
    <source>
        <dbReference type="ARBA" id="ARBA00022475"/>
    </source>
</evidence>
<dbReference type="InterPro" id="IPR051311">
    <property type="entry name" value="DedA_domain"/>
</dbReference>
<feature type="transmembrane region" description="Helical" evidence="8">
    <location>
        <begin position="152"/>
        <end position="175"/>
    </location>
</feature>
<dbReference type="AlphaFoldDB" id="A0A255H2S0"/>
<evidence type="ECO:0000256" key="5">
    <source>
        <dbReference type="ARBA" id="ARBA00022989"/>
    </source>
</evidence>
<evidence type="ECO:0000256" key="8">
    <source>
        <dbReference type="SAM" id="Phobius"/>
    </source>
</evidence>
<comment type="subcellular location">
    <subcellularLocation>
        <location evidence="1">Cell membrane</location>
        <topology evidence="1">Multi-pass membrane protein</topology>
    </subcellularLocation>
</comment>
<dbReference type="Proteomes" id="UP000216311">
    <property type="component" value="Unassembled WGS sequence"/>
</dbReference>
<reference evidence="9 10" key="1">
    <citation type="submission" date="2017-07" db="EMBL/GenBank/DDBJ databases">
        <title>Draft whole genome sequences of clinical Proprionibacteriaceae strains.</title>
        <authorList>
            <person name="Bernier A.-M."/>
            <person name="Bernard K."/>
            <person name="Domingo M.-C."/>
        </authorList>
    </citation>
    <scope>NUCLEOTIDE SEQUENCE [LARGE SCALE GENOMIC DNA]</scope>
    <source>
        <strain evidence="9 10">NML 130396</strain>
    </source>
</reference>
<dbReference type="GO" id="GO:0005886">
    <property type="term" value="C:plasma membrane"/>
    <property type="evidence" value="ECO:0007669"/>
    <property type="project" value="UniProtKB-SubCell"/>
</dbReference>
<feature type="transmembrane region" description="Helical" evidence="8">
    <location>
        <begin position="100"/>
        <end position="122"/>
    </location>
</feature>
<sequence>MTNTEQNDVTVTGTAGTNDAAADKPQAPTWRDALPWEGKPSRGDKVLLGSMFAITGFYLAMLPVKPFLIANHPILLEFVTGSKAAVGAGAAFARIGQAPLWLVIVAGVVGAAKFDWLFWLMGRRWGGRVVRMFAPNDRARARIDKAEQLPRWVGPLAVCLAVLPGIPAAMAYAFAGWQKLRLGWFIALNVLSTAVIVGVVAGLGYSAGQAAVDLVLLVDKYALWVSLALIVGAAFWSSWKQARKQKANGADRSE</sequence>
<organism evidence="9 10">
    <name type="scientific">Enemella dayhoffiae</name>
    <dbReference type="NCBI Taxonomy" id="2016507"/>
    <lineage>
        <taxon>Bacteria</taxon>
        <taxon>Bacillati</taxon>
        <taxon>Actinomycetota</taxon>
        <taxon>Actinomycetes</taxon>
        <taxon>Propionibacteriales</taxon>
        <taxon>Propionibacteriaceae</taxon>
        <taxon>Enemella</taxon>
    </lineage>
</organism>
<feature type="compositionally biased region" description="Low complexity" evidence="7">
    <location>
        <begin position="7"/>
        <end position="20"/>
    </location>
</feature>
<keyword evidence="5 8" id="KW-1133">Transmembrane helix</keyword>
<name>A0A255H2S0_9ACTN</name>
<gene>
    <name evidence="9" type="ORF">CGZ93_12210</name>
</gene>
<evidence type="ECO:0000256" key="6">
    <source>
        <dbReference type="ARBA" id="ARBA00023136"/>
    </source>
</evidence>
<feature type="transmembrane region" description="Helical" evidence="8">
    <location>
        <begin position="74"/>
        <end position="93"/>
    </location>
</feature>
<keyword evidence="3" id="KW-1003">Cell membrane</keyword>
<evidence type="ECO:0000256" key="2">
    <source>
        <dbReference type="ARBA" id="ARBA00010792"/>
    </source>
</evidence>
<feature type="transmembrane region" description="Helical" evidence="8">
    <location>
        <begin position="46"/>
        <end position="68"/>
    </location>
</feature>
<dbReference type="RefSeq" id="WP_094364408.1">
    <property type="nucleotide sequence ID" value="NZ_NMVQ01000023.1"/>
</dbReference>
<evidence type="ECO:0000313" key="10">
    <source>
        <dbReference type="Proteomes" id="UP000216311"/>
    </source>
</evidence>
<dbReference type="EMBL" id="NMVQ01000023">
    <property type="protein sequence ID" value="OYO20964.1"/>
    <property type="molecule type" value="Genomic_DNA"/>
</dbReference>
<evidence type="ECO:0000256" key="1">
    <source>
        <dbReference type="ARBA" id="ARBA00004651"/>
    </source>
</evidence>
<comment type="similarity">
    <text evidence="2">Belongs to the DedA family.</text>
</comment>
<evidence type="ECO:0000256" key="7">
    <source>
        <dbReference type="SAM" id="MobiDB-lite"/>
    </source>
</evidence>